<organism>
    <name type="scientific">Branchiostoma floridae</name>
    <name type="common">Florida lancelet</name>
    <name type="synonym">Amphioxus</name>
    <dbReference type="NCBI Taxonomy" id="7739"/>
    <lineage>
        <taxon>Eukaryota</taxon>
        <taxon>Metazoa</taxon>
        <taxon>Chordata</taxon>
        <taxon>Cephalochordata</taxon>
        <taxon>Leptocardii</taxon>
        <taxon>Amphioxiformes</taxon>
        <taxon>Branchiostomatidae</taxon>
        <taxon>Branchiostoma</taxon>
    </lineage>
</organism>
<evidence type="ECO:0000256" key="8">
    <source>
        <dbReference type="ARBA" id="ARBA00023139"/>
    </source>
</evidence>
<comment type="subcellular location">
    <subcellularLocation>
        <location evidence="1">Cell membrane</location>
        <topology evidence="1">Multi-pass membrane protein</topology>
    </subcellularLocation>
</comment>
<feature type="transmembrane region" description="Helical" evidence="16">
    <location>
        <begin position="339"/>
        <end position="358"/>
    </location>
</feature>
<dbReference type="Gene3D" id="1.20.1070.10">
    <property type="entry name" value="Rhodopsin 7-helix transmembrane proteins"/>
    <property type="match status" value="2"/>
</dbReference>
<reference evidence="18" key="1">
    <citation type="journal article" date="2008" name="Nature">
        <title>The amphioxus genome and the evolution of the chordate karyotype.</title>
        <authorList>
            <consortium name="US DOE Joint Genome Institute (JGI-PGF)"/>
            <person name="Putnam N.H."/>
            <person name="Butts T."/>
            <person name="Ferrier D.E.K."/>
            <person name="Furlong R.F."/>
            <person name="Hellsten U."/>
            <person name="Kawashima T."/>
            <person name="Robinson-Rechavi M."/>
            <person name="Shoguchi E."/>
            <person name="Terry A."/>
            <person name="Yu J.-K."/>
            <person name="Benito-Gutierrez E.L."/>
            <person name="Dubchak I."/>
            <person name="Garcia-Fernandez J."/>
            <person name="Gibson-Brown J.J."/>
            <person name="Grigoriev I.V."/>
            <person name="Horton A.C."/>
            <person name="de Jong P.J."/>
            <person name="Jurka J."/>
            <person name="Kapitonov V.V."/>
            <person name="Kohara Y."/>
            <person name="Kuroki Y."/>
            <person name="Lindquist E."/>
            <person name="Lucas S."/>
            <person name="Osoegawa K."/>
            <person name="Pennacchio L.A."/>
            <person name="Salamov A.A."/>
            <person name="Satou Y."/>
            <person name="Sauka-Spengler T."/>
            <person name="Schmutz J."/>
            <person name="Shin-I T."/>
            <person name="Toyoda A."/>
            <person name="Bronner-Fraser M."/>
            <person name="Fujiyama A."/>
            <person name="Holland L.Z."/>
            <person name="Holland P.W.H."/>
            <person name="Satoh N."/>
            <person name="Rokhsar D.S."/>
        </authorList>
    </citation>
    <scope>NUCLEOTIDE SEQUENCE [LARGE SCALE GENOMIC DNA]</scope>
    <source>
        <strain evidence="18">S238N-H82</strain>
        <tissue evidence="18">Testes</tissue>
    </source>
</reference>
<gene>
    <name evidence="18" type="ORF">BRAFLDRAFT_83764</name>
</gene>
<evidence type="ECO:0000256" key="12">
    <source>
        <dbReference type="ARBA" id="ARBA00023224"/>
    </source>
</evidence>
<sequence length="983" mass="110324">MVRTTAPAVWIGDDWRGRDIPLPSQEGKICTSAQGGSSPASHNRLPVFTWDKSKFRPLALRTWCGIVSQTCGRTNPRPLQRYCAVLVECYHRREDMGDADACEMDSEAPPEWTKVVVAAILTVIALTGLLGNGTVIRTVCANKNMRNIPNVFITSLAIGDFLVMLTCVPFTVAMYFLPEYEFGSVMCKLTPFMQLTSIGVSIFTLTAMSHDRYQAIVNTMNIRRSHALSRTVVAAVGIWLVSMSLGIADVIHSDVVTFTSPNSTNQSWITIKSCMPNPFELTPVYPRAQTIGQFAVLYCVPLMTIAAFYILIARHLLITSRNIPGRNSSVARQMETRKNVAKTVLILVLIFALCWLPVHVFNLWRWFALYPCYPPPDVHFYVMAVSQILMYANSCVNPFALCLSSKSFQTYFRRYLCFWCSESEKVNFTVTTTGPVRKLYSVPDNCRQIPGSMEPFQISPSPSHPTQVTRNTQYSNSRLHTMADDEVRTTAPAVWIGDDWRGRDIPLPSQEGKICTSAQGGSSPASHNRLPVFTWDKSKFRPLALRTWCGIVSQTCGRTNPRPLQRYCAVLVECYHRREDMGDADACEMDSEAPPEWTKVVVAAILTVIALTGLLGNGTVIRTVCANKNMRNIPNVFITSLAIGDFLVMLTCVPFTVAMYFLPEYEFGSVMCKLTPFMQLTSIGVSIFTLTAMSHDRYQAIVNTMNIRRSHALSRTVVAAVGIWLVSMSLGIADVIHSDVVTFTSPNSTNQSWITIKSCMPNPFELTPVYPRAQTIGQFAVLYCVPLMTIAAFYILIARHLLITSRNIPGRNSSVARQMETRKNVAKTVLILVLIFALCWLPVHVFNLWRWFALYPCYPPPDVHFYVMAVSQILMYANSCVNPFALCLSSKSFQTYFRRYLCFWCSESEKVNFTVTTTGPVRKLYSVPDNCRQIPGSMEPFQISPSPSHPTQVTRNTQYSNSRLHTMADDEVCQSSRYNIALE</sequence>
<evidence type="ECO:0000256" key="11">
    <source>
        <dbReference type="ARBA" id="ARBA00023180"/>
    </source>
</evidence>
<keyword evidence="7 16" id="KW-0472">Membrane</keyword>
<keyword evidence="8" id="KW-0564">Palmitate</keyword>
<dbReference type="PROSITE" id="PS50262">
    <property type="entry name" value="G_PROTEIN_RECEP_F1_2"/>
    <property type="match status" value="2"/>
</dbReference>
<dbReference type="InterPro" id="IPR001556">
    <property type="entry name" value="Bombsn_rcpt-like"/>
</dbReference>
<evidence type="ECO:0000256" key="13">
    <source>
        <dbReference type="ARBA" id="ARBA00023288"/>
    </source>
</evidence>
<dbReference type="GO" id="GO:0005886">
    <property type="term" value="C:plasma membrane"/>
    <property type="evidence" value="ECO:0007669"/>
    <property type="project" value="UniProtKB-SubCell"/>
</dbReference>
<evidence type="ECO:0000256" key="9">
    <source>
        <dbReference type="ARBA" id="ARBA00023157"/>
    </source>
</evidence>
<dbReference type="FunFam" id="1.20.1070.10:FF:000122">
    <property type="entry name" value="Gastrin-releasing peptide receptor"/>
    <property type="match status" value="2"/>
</dbReference>
<evidence type="ECO:0000256" key="16">
    <source>
        <dbReference type="SAM" id="Phobius"/>
    </source>
</evidence>
<feature type="domain" description="G-protein coupled receptors family 1 profile" evidence="17">
    <location>
        <begin position="131"/>
        <end position="401"/>
    </location>
</feature>
<feature type="transmembrane region" description="Helical" evidence="16">
    <location>
        <begin position="295"/>
        <end position="318"/>
    </location>
</feature>
<dbReference type="PANTHER" id="PTHR45695">
    <property type="entry name" value="LEUCOKININ RECEPTOR-RELATED"/>
    <property type="match status" value="1"/>
</dbReference>
<keyword evidence="4 16" id="KW-0812">Transmembrane</keyword>
<evidence type="ECO:0000256" key="15">
    <source>
        <dbReference type="ARBA" id="ARBA00077781"/>
    </source>
</evidence>
<dbReference type="EMBL" id="GG666641">
    <property type="protein sequence ID" value="EEN46607.1"/>
    <property type="molecule type" value="Genomic_DNA"/>
</dbReference>
<feature type="transmembrane region" description="Helical" evidence="16">
    <location>
        <begin position="824"/>
        <end position="843"/>
    </location>
</feature>
<evidence type="ECO:0000256" key="2">
    <source>
        <dbReference type="ARBA" id="ARBA00022475"/>
    </source>
</evidence>
<dbReference type="PRINTS" id="PR00237">
    <property type="entry name" value="GPCRRHODOPSN"/>
</dbReference>
<protein>
    <recommendedName>
        <fullName evidence="14">Gastrin-releasing peptide receptor</fullName>
    </recommendedName>
    <alternativeName>
        <fullName evidence="15">GRP-preferring bombesin receptor</fullName>
    </alternativeName>
</protein>
<feature type="transmembrane region" description="Helical" evidence="16">
    <location>
        <begin position="115"/>
        <end position="139"/>
    </location>
</feature>
<keyword evidence="13" id="KW-0449">Lipoprotein</keyword>
<dbReference type="PANTHER" id="PTHR45695:SF26">
    <property type="entry name" value="NEUROPEPTIDE CCHAMIDE-1 RECEPTOR"/>
    <property type="match status" value="1"/>
</dbReference>
<dbReference type="Pfam" id="PF00001">
    <property type="entry name" value="7tm_1"/>
    <property type="match status" value="2"/>
</dbReference>
<evidence type="ECO:0000256" key="14">
    <source>
        <dbReference type="ARBA" id="ARBA00073996"/>
    </source>
</evidence>
<keyword evidence="2" id="KW-1003">Cell membrane</keyword>
<keyword evidence="3" id="KW-0597">Phosphoprotein</keyword>
<dbReference type="GO" id="GO:0008528">
    <property type="term" value="F:G protein-coupled peptide receptor activity"/>
    <property type="evidence" value="ECO:0007669"/>
    <property type="project" value="InterPro"/>
</dbReference>
<keyword evidence="11" id="KW-0325">Glycoprotein</keyword>
<keyword evidence="10" id="KW-0675">Receptor</keyword>
<feature type="transmembrane region" description="Helical" evidence="16">
    <location>
        <begin position="674"/>
        <end position="692"/>
    </location>
</feature>
<proteinExistence type="predicted"/>
<dbReference type="STRING" id="7739.C3ZLH0"/>
<accession>C3ZLH0</accession>
<dbReference type="SUPFAM" id="SSF81321">
    <property type="entry name" value="Family A G protein-coupled receptor-like"/>
    <property type="match status" value="2"/>
</dbReference>
<evidence type="ECO:0000259" key="17">
    <source>
        <dbReference type="PROSITE" id="PS50262"/>
    </source>
</evidence>
<evidence type="ECO:0000256" key="4">
    <source>
        <dbReference type="ARBA" id="ARBA00022692"/>
    </source>
</evidence>
<feature type="transmembrane region" description="Helical" evidence="16">
    <location>
        <begin position="863"/>
        <end position="889"/>
    </location>
</feature>
<feature type="transmembrane region" description="Helical" evidence="16">
    <location>
        <begin position="227"/>
        <end position="248"/>
    </location>
</feature>
<dbReference type="InParanoid" id="C3ZLH0"/>
<dbReference type="CDD" id="cd15927">
    <property type="entry name" value="7tmA_Bombesin_R-like"/>
    <property type="match status" value="2"/>
</dbReference>
<dbReference type="AlphaFoldDB" id="C3ZLH0"/>
<feature type="transmembrane region" description="Helical" evidence="16">
    <location>
        <begin position="636"/>
        <end position="662"/>
    </location>
</feature>
<evidence type="ECO:0000313" key="18">
    <source>
        <dbReference type="EMBL" id="EEN46607.1"/>
    </source>
</evidence>
<feature type="domain" description="G-protein coupled receptors family 1 profile" evidence="17">
    <location>
        <begin position="616"/>
        <end position="886"/>
    </location>
</feature>
<evidence type="ECO:0000256" key="10">
    <source>
        <dbReference type="ARBA" id="ARBA00023170"/>
    </source>
</evidence>
<dbReference type="PRINTS" id="PR00358">
    <property type="entry name" value="BOMBESINR"/>
</dbReference>
<feature type="transmembrane region" description="Helical" evidence="16">
    <location>
        <begin position="151"/>
        <end position="177"/>
    </location>
</feature>
<name>C3ZLH0_BRAFL</name>
<evidence type="ECO:0000256" key="5">
    <source>
        <dbReference type="ARBA" id="ARBA00022989"/>
    </source>
</evidence>
<evidence type="ECO:0000256" key="7">
    <source>
        <dbReference type="ARBA" id="ARBA00023136"/>
    </source>
</evidence>
<dbReference type="InterPro" id="IPR000276">
    <property type="entry name" value="GPCR_Rhodpsn"/>
</dbReference>
<keyword evidence="12" id="KW-0807">Transducer</keyword>
<dbReference type="InterPro" id="IPR017452">
    <property type="entry name" value="GPCR_Rhodpsn_7TM"/>
</dbReference>
<feature type="transmembrane region" description="Helical" evidence="16">
    <location>
        <begin position="378"/>
        <end position="404"/>
    </location>
</feature>
<feature type="transmembrane region" description="Helical" evidence="16">
    <location>
        <begin position="712"/>
        <end position="733"/>
    </location>
</feature>
<evidence type="ECO:0000256" key="1">
    <source>
        <dbReference type="ARBA" id="ARBA00004651"/>
    </source>
</evidence>
<evidence type="ECO:0000256" key="6">
    <source>
        <dbReference type="ARBA" id="ARBA00023040"/>
    </source>
</evidence>
<keyword evidence="9" id="KW-1015">Disulfide bond</keyword>
<dbReference type="eggNOG" id="KOG3656">
    <property type="taxonomic scope" value="Eukaryota"/>
</dbReference>
<keyword evidence="5 16" id="KW-1133">Transmembrane helix</keyword>
<keyword evidence="6" id="KW-0297">G-protein coupled receptor</keyword>
<evidence type="ECO:0000256" key="3">
    <source>
        <dbReference type="ARBA" id="ARBA00022553"/>
    </source>
</evidence>
<feature type="transmembrane region" description="Helical" evidence="16">
    <location>
        <begin position="780"/>
        <end position="803"/>
    </location>
</feature>
<feature type="transmembrane region" description="Helical" evidence="16">
    <location>
        <begin position="189"/>
        <end position="207"/>
    </location>
</feature>